<comment type="caution">
    <text evidence="1">The sequence shown here is derived from an EMBL/GenBank/DDBJ whole genome shotgun (WGS) entry which is preliminary data.</text>
</comment>
<evidence type="ECO:0000313" key="2">
    <source>
        <dbReference type="Proteomes" id="UP000243494"/>
    </source>
</evidence>
<organism evidence="1 2">
    <name type="scientific">Romboutsia maritimum</name>
    <dbReference type="NCBI Taxonomy" id="2020948"/>
    <lineage>
        <taxon>Bacteria</taxon>
        <taxon>Bacillati</taxon>
        <taxon>Bacillota</taxon>
        <taxon>Clostridia</taxon>
        <taxon>Peptostreptococcales</taxon>
        <taxon>Peptostreptococcaceae</taxon>
        <taxon>Romboutsia</taxon>
    </lineage>
</organism>
<protein>
    <recommendedName>
        <fullName evidence="3">DUF4352 domain-containing protein</fullName>
    </recommendedName>
</protein>
<dbReference type="OrthoDB" id="1757080at2"/>
<name>A0A371IVG4_9FIRM</name>
<dbReference type="RefSeq" id="WP_095406392.1">
    <property type="nucleotide sequence ID" value="NZ_NOJZ02000002.1"/>
</dbReference>
<dbReference type="AlphaFoldDB" id="A0A371IVG4"/>
<evidence type="ECO:0008006" key="3">
    <source>
        <dbReference type="Google" id="ProtNLM"/>
    </source>
</evidence>
<gene>
    <name evidence="1" type="ORF">CHF27_002215</name>
</gene>
<reference evidence="1 2" key="1">
    <citation type="journal article" date="2017" name="Genome Announc.">
        <title>Draft Genome Sequence of Romboutsia maritimum sp. nov. Strain CCRI-22766(T), Isolated from Coastal Estuarine Mud.</title>
        <authorList>
            <person name="Maheux A.F."/>
            <person name="Boudreau D.K."/>
            <person name="Berube E."/>
            <person name="Boissinot M."/>
            <person name="Raymond F."/>
            <person name="Brodeur S."/>
            <person name="Corbeil J."/>
            <person name="Brightwell G."/>
            <person name="Broda D."/>
            <person name="Omar R.F."/>
            <person name="Bergeron M.G."/>
        </authorList>
    </citation>
    <scope>NUCLEOTIDE SEQUENCE [LARGE SCALE GENOMIC DNA]</scope>
    <source>
        <strain evidence="1 2">CCRI-22766</strain>
    </source>
</reference>
<dbReference type="EMBL" id="NOJZ02000002">
    <property type="protein sequence ID" value="RDY24474.1"/>
    <property type="molecule type" value="Genomic_DNA"/>
</dbReference>
<sequence length="160" mass="18194">MNKKIFITLFTLILIFFSANTSICIVKDKNLSKDIWINNIEDNNLKIKILDVNVSDENIELGEKYNAFAIITMRVENTGAYEIELSNIDVYPFQGSRPTKYFVNTSEDNITGFLGNLKGKESKNIKMGIALYNKEEPIKLELSNIENTSNEKSVESISIK</sequence>
<dbReference type="Proteomes" id="UP000243494">
    <property type="component" value="Unassembled WGS sequence"/>
</dbReference>
<proteinExistence type="predicted"/>
<keyword evidence="2" id="KW-1185">Reference proteome</keyword>
<accession>A0A371IVG4</accession>
<evidence type="ECO:0000313" key="1">
    <source>
        <dbReference type="EMBL" id="RDY24474.1"/>
    </source>
</evidence>